<reference evidence="2 3" key="1">
    <citation type="journal article" date="2020" name="Syst. Appl. Microbiol.">
        <title>Alienimonas chondri sp. nov., a novel planctomycete isolated from the biofilm of the red alga Chondrus crispus.</title>
        <authorList>
            <person name="Vitorino I."/>
            <person name="Albuquerque L."/>
            <person name="Wiegand S."/>
            <person name="Kallscheuer N."/>
            <person name="da Costa M.S."/>
            <person name="Lobo-da-Cunha A."/>
            <person name="Jogler C."/>
            <person name="Lage O.M."/>
        </authorList>
    </citation>
    <scope>NUCLEOTIDE SEQUENCE [LARGE SCALE GENOMIC DNA]</scope>
    <source>
        <strain evidence="2 3">LzC2</strain>
    </source>
</reference>
<evidence type="ECO:0000259" key="1">
    <source>
        <dbReference type="Pfam" id="PF13451"/>
    </source>
</evidence>
<name>A0ABX1V8Z1_9PLAN</name>
<keyword evidence="3" id="KW-1185">Reference proteome</keyword>
<protein>
    <recommendedName>
        <fullName evidence="1">Probable zinc-binding domain-containing protein</fullName>
    </recommendedName>
</protein>
<dbReference type="Pfam" id="PF13451">
    <property type="entry name" value="zf_Tbcl"/>
    <property type="match status" value="1"/>
</dbReference>
<evidence type="ECO:0000313" key="2">
    <source>
        <dbReference type="EMBL" id="NNJ24367.1"/>
    </source>
</evidence>
<accession>A0ABX1V8Z1</accession>
<dbReference type="InterPro" id="IPR025306">
    <property type="entry name" value="Zn-bnd_dom_prob"/>
</dbReference>
<feature type="domain" description="Probable zinc-binding" evidence="1">
    <location>
        <begin position="100"/>
        <end position="144"/>
    </location>
</feature>
<evidence type="ECO:0000313" key="3">
    <source>
        <dbReference type="Proteomes" id="UP000609651"/>
    </source>
</evidence>
<dbReference type="Proteomes" id="UP000609651">
    <property type="component" value="Unassembled WGS sequence"/>
</dbReference>
<comment type="caution">
    <text evidence="2">The sequence shown here is derived from an EMBL/GenBank/DDBJ whole genome shotgun (WGS) entry which is preliminary data.</text>
</comment>
<gene>
    <name evidence="2" type="ORF">LzC2_04240</name>
</gene>
<proteinExistence type="predicted"/>
<organism evidence="2 3">
    <name type="scientific">Alienimonas chondri</name>
    <dbReference type="NCBI Taxonomy" id="2681879"/>
    <lineage>
        <taxon>Bacteria</taxon>
        <taxon>Pseudomonadati</taxon>
        <taxon>Planctomycetota</taxon>
        <taxon>Planctomycetia</taxon>
        <taxon>Planctomycetales</taxon>
        <taxon>Planctomycetaceae</taxon>
        <taxon>Alienimonas</taxon>
    </lineage>
</organism>
<dbReference type="EMBL" id="WTPX01000007">
    <property type="protein sequence ID" value="NNJ24367.1"/>
    <property type="molecule type" value="Genomic_DNA"/>
</dbReference>
<sequence length="235" mass="26666">MPQPSDRYAEFVEHPRFGRGPNLSGLDPDPTNPAVHLHWNTTTRAEVLARYEAAVGEAWPHADLLVDFEPAKRIPNTAIAADLAKQTPATFAVTHYFDLEGRCRDCKRPYIFFAAEQQYWYEELGFGLDSGCVRCVACRKAQQEVARNRETYETLYHVPDRDERQAFKMADACLFLIERGVFATRQFQRVRMLLNTIAEDAEIRSQSCFADLVARLLAAEEESGSTHGRGQIPVL</sequence>
<dbReference type="RefSeq" id="WP_171183234.1">
    <property type="nucleotide sequence ID" value="NZ_WTPX01000007.1"/>
</dbReference>